<dbReference type="AlphaFoldDB" id="A0A3E2HQ92"/>
<dbReference type="Proteomes" id="UP000258309">
    <property type="component" value="Unassembled WGS sequence"/>
</dbReference>
<evidence type="ECO:0000313" key="2">
    <source>
        <dbReference type="Proteomes" id="UP000258309"/>
    </source>
</evidence>
<evidence type="ECO:0000313" key="1">
    <source>
        <dbReference type="EMBL" id="RFU35432.1"/>
    </source>
</evidence>
<dbReference type="OrthoDB" id="4500473at2759"/>
<reference evidence="1 2" key="1">
    <citation type="submission" date="2018-05" db="EMBL/GenBank/DDBJ databases">
        <title>Draft genome sequence of Scytalidium lignicola DSM 105466, a ubiquitous saprotrophic fungus.</title>
        <authorList>
            <person name="Buettner E."/>
            <person name="Gebauer A.M."/>
            <person name="Hofrichter M."/>
            <person name="Liers C."/>
            <person name="Kellner H."/>
        </authorList>
    </citation>
    <scope>NUCLEOTIDE SEQUENCE [LARGE SCALE GENOMIC DNA]</scope>
    <source>
        <strain evidence="1 2">DSM 105466</strain>
    </source>
</reference>
<organism evidence="1 2">
    <name type="scientific">Scytalidium lignicola</name>
    <name type="common">Hyphomycete</name>
    <dbReference type="NCBI Taxonomy" id="5539"/>
    <lineage>
        <taxon>Eukaryota</taxon>
        <taxon>Fungi</taxon>
        <taxon>Dikarya</taxon>
        <taxon>Ascomycota</taxon>
        <taxon>Pezizomycotina</taxon>
        <taxon>Leotiomycetes</taxon>
        <taxon>Leotiomycetes incertae sedis</taxon>
        <taxon>Scytalidium</taxon>
    </lineage>
</organism>
<gene>
    <name evidence="1" type="ORF">B7463_g888</name>
</gene>
<feature type="non-terminal residue" evidence="1">
    <location>
        <position position="280"/>
    </location>
</feature>
<comment type="caution">
    <text evidence="1">The sequence shown here is derived from an EMBL/GenBank/DDBJ whole genome shotgun (WGS) entry which is preliminary data.</text>
</comment>
<feature type="non-terminal residue" evidence="1">
    <location>
        <position position="1"/>
    </location>
</feature>
<dbReference type="OMA" id="CIETEAV"/>
<accession>A0A3E2HQ92</accession>
<name>A0A3E2HQ92_SCYLI</name>
<keyword evidence="2" id="KW-1185">Reference proteome</keyword>
<protein>
    <submittedName>
        <fullName evidence="1">Uncharacterized protein</fullName>
    </submittedName>
</protein>
<dbReference type="EMBL" id="NCSJ02000008">
    <property type="protein sequence ID" value="RFU35432.1"/>
    <property type="molecule type" value="Genomic_DNA"/>
</dbReference>
<dbReference type="STRING" id="5539.A0A3E2HQ92"/>
<sequence>MANRVFYFFFAPTWDYPPGGPIKLGNVITSVKKPERPLYTAPLPTDAEVFSTEQRRVEFSEEKLRAGQLSIFTTFLSVLGAGVDGDKDLYAFDRLETTQFFPNETYLQKCIEAEPVHRYLDKSRYRKPIYVITGLKTVTGARAKSLRARTVSGSFGVEVDGTVWSGGSVPVGGGPHIGGKKETKIATSWEGSSDFVFAFRVRKVLVERKMGTVKKDEDYKTGAMLEDKIEEMDAPEFCIVTEEDPDAEEEGFLKEELMDGDAMVACAVPNLEGGVEDSIE</sequence>
<proteinExistence type="predicted"/>